<proteinExistence type="predicted"/>
<gene>
    <name evidence="1" type="ORF">SLINC_0470</name>
</gene>
<dbReference type="PATRIC" id="fig|1915.4.peg.574"/>
<evidence type="ECO:0000313" key="1">
    <source>
        <dbReference type="EMBL" id="ANS62694.1"/>
    </source>
</evidence>
<dbReference type="KEGG" id="sls:SLINC_0470"/>
<dbReference type="STRING" id="1915.SLINC_0470"/>
<protein>
    <submittedName>
        <fullName evidence="1">Uncharacterized protein</fullName>
    </submittedName>
</protein>
<dbReference type="EMBL" id="CP016438">
    <property type="protein sequence ID" value="ANS62694.1"/>
    <property type="molecule type" value="Genomic_DNA"/>
</dbReference>
<dbReference type="Proteomes" id="UP000092598">
    <property type="component" value="Chromosome"/>
</dbReference>
<name>A0A1B1M2K0_STRLN</name>
<dbReference type="AlphaFoldDB" id="A0A1B1M2K0"/>
<evidence type="ECO:0000313" key="2">
    <source>
        <dbReference type="Proteomes" id="UP000092598"/>
    </source>
</evidence>
<dbReference type="RefSeq" id="WP_225988215.1">
    <property type="nucleotide sequence ID" value="NZ_CP016438.1"/>
</dbReference>
<reference evidence="1 2" key="1">
    <citation type="submission" date="2016-07" db="EMBL/GenBank/DDBJ databases">
        <title>Enhancement of antibiotic productionsby engineered nitrateutilization in actinobacteria.</title>
        <authorList>
            <person name="Meng S.C."/>
        </authorList>
    </citation>
    <scope>NUCLEOTIDE SEQUENCE [LARGE SCALE GENOMIC DNA]</scope>
    <source>
        <strain evidence="1 2">NRRL 2936</strain>
    </source>
</reference>
<organism evidence="1 2">
    <name type="scientific">Streptomyces lincolnensis</name>
    <dbReference type="NCBI Taxonomy" id="1915"/>
    <lineage>
        <taxon>Bacteria</taxon>
        <taxon>Bacillati</taxon>
        <taxon>Actinomycetota</taxon>
        <taxon>Actinomycetes</taxon>
        <taxon>Kitasatosporales</taxon>
        <taxon>Streptomycetaceae</taxon>
        <taxon>Streptomyces</taxon>
    </lineage>
</organism>
<accession>A0A1B1M2K0</accession>
<sequence>MRLLRRVRDDLSAGQNLEIYVTALLSLTLAVLGAFNWASDDVLSAATLATLALLAGSLLGSRRQVADLAARVRAGGRGNISAEDFLSGDKPEVLQQVREAQDIRVMGVTLGRTLRNLVDELERRAAAGAVIRIAVIDPHTTAPVEAARRSTLPDRPEVYLNRLRPSVDLLRELADRAGPSGRIEVRFLPFVPAFGLVLLDAGRSRGVIHVDVYSHSSASGDAVFTLRPGRDGHWYEHYQAEFERVWEAGRPADASDGFPTVPSG</sequence>
<keyword evidence="2" id="KW-1185">Reference proteome</keyword>